<accession>A0AAD6F1G4</accession>
<dbReference type="InterPro" id="IPR004314">
    <property type="entry name" value="Neprosin"/>
</dbReference>
<dbReference type="PANTHER" id="PTHR31589:SF24">
    <property type="entry name" value="OS07G0205500 PROTEIN"/>
    <property type="match status" value="1"/>
</dbReference>
<evidence type="ECO:0000313" key="3">
    <source>
        <dbReference type="Proteomes" id="UP001210211"/>
    </source>
</evidence>
<dbReference type="PANTHER" id="PTHR31589">
    <property type="entry name" value="PROTEIN, PUTATIVE (DUF239)-RELATED-RELATED"/>
    <property type="match status" value="1"/>
</dbReference>
<evidence type="ECO:0000259" key="1">
    <source>
        <dbReference type="PROSITE" id="PS52045"/>
    </source>
</evidence>
<dbReference type="EMBL" id="JAMRDG010000001">
    <property type="protein sequence ID" value="KAJ3709016.1"/>
    <property type="molecule type" value="Genomic_DNA"/>
</dbReference>
<sequence>MGRDIFLQGQHSNLSVYESGSGYGIAQTWRINGACPEGTIPIRRASHASHAIFPSPSFLSVPRLRLSSLAKEAATPGQEWAIDYSLNNPYLGGSADMFLWDIYVEPDEYSATYLSIEGGYPANTKLHSDQDQTLPPYEDDYDILFKSQIGAGWMDDAKTSCLNNACPGFVQTNPNVFLGGGFTNTSQIDGLQFYIVITIYRELDDYKWWVLINHEEIGYYPGELFHDFYEGALVQRGGVILNNMPGGTHTSIHMGSGHFASEGLARAGLIGNYLGISGTGQLIQDPPLDSVVTSPGCYDLKQLGTPSGAPGFYTLYGGPGGPYCA</sequence>
<reference evidence="2 3" key="1">
    <citation type="journal article" date="2022" name="Cell">
        <title>Repeat-based holocentromeres influence genome architecture and karyotype evolution.</title>
        <authorList>
            <person name="Hofstatter P.G."/>
            <person name="Thangavel G."/>
            <person name="Lux T."/>
            <person name="Neumann P."/>
            <person name="Vondrak T."/>
            <person name="Novak P."/>
            <person name="Zhang M."/>
            <person name="Costa L."/>
            <person name="Castellani M."/>
            <person name="Scott A."/>
            <person name="Toegelov H."/>
            <person name="Fuchs J."/>
            <person name="Mata-Sucre Y."/>
            <person name="Dias Y."/>
            <person name="Vanzela A.L.L."/>
            <person name="Huettel B."/>
            <person name="Almeida C.C.S."/>
            <person name="Simkova H."/>
            <person name="Souza G."/>
            <person name="Pedrosa-Harand A."/>
            <person name="Macas J."/>
            <person name="Mayer K.F.X."/>
            <person name="Houben A."/>
            <person name="Marques A."/>
        </authorList>
    </citation>
    <scope>NUCLEOTIDE SEQUENCE [LARGE SCALE GENOMIC DNA]</scope>
    <source>
        <strain evidence="2">RhyTen1mFocal</strain>
    </source>
</reference>
<feature type="domain" description="Neprosin PEP catalytic" evidence="1">
    <location>
        <begin position="72"/>
        <end position="325"/>
    </location>
</feature>
<proteinExistence type="predicted"/>
<dbReference type="AlphaFoldDB" id="A0AAD6F1G4"/>
<dbReference type="InterPro" id="IPR053168">
    <property type="entry name" value="Glutamic_endopeptidase"/>
</dbReference>
<name>A0AAD6F1G4_9POAL</name>
<dbReference type="Proteomes" id="UP001210211">
    <property type="component" value="Unassembled WGS sequence"/>
</dbReference>
<organism evidence="2 3">
    <name type="scientific">Rhynchospora tenuis</name>
    <dbReference type="NCBI Taxonomy" id="198213"/>
    <lineage>
        <taxon>Eukaryota</taxon>
        <taxon>Viridiplantae</taxon>
        <taxon>Streptophyta</taxon>
        <taxon>Embryophyta</taxon>
        <taxon>Tracheophyta</taxon>
        <taxon>Spermatophyta</taxon>
        <taxon>Magnoliopsida</taxon>
        <taxon>Liliopsida</taxon>
        <taxon>Poales</taxon>
        <taxon>Cyperaceae</taxon>
        <taxon>Cyperoideae</taxon>
        <taxon>Rhynchosporeae</taxon>
        <taxon>Rhynchospora</taxon>
    </lineage>
</organism>
<protein>
    <recommendedName>
        <fullName evidence="1">Neprosin PEP catalytic domain-containing protein</fullName>
    </recommendedName>
</protein>
<gene>
    <name evidence="2" type="ORF">LUZ61_012721</name>
</gene>
<keyword evidence="3" id="KW-1185">Reference proteome</keyword>
<dbReference type="PROSITE" id="PS52045">
    <property type="entry name" value="NEPROSIN_PEP_CD"/>
    <property type="match status" value="1"/>
</dbReference>
<evidence type="ECO:0000313" key="2">
    <source>
        <dbReference type="EMBL" id="KAJ3709016.1"/>
    </source>
</evidence>
<dbReference type="Pfam" id="PF03080">
    <property type="entry name" value="Neprosin"/>
    <property type="match status" value="1"/>
</dbReference>
<comment type="caution">
    <text evidence="2">The sequence shown here is derived from an EMBL/GenBank/DDBJ whole genome shotgun (WGS) entry which is preliminary data.</text>
</comment>